<dbReference type="EMBL" id="VXLC01000029">
    <property type="protein sequence ID" value="KAA8882116.1"/>
    <property type="molecule type" value="Genomic_DNA"/>
</dbReference>
<accession>A0A5N0DZH2</accession>
<dbReference type="Proteomes" id="UP000323876">
    <property type="component" value="Unassembled WGS sequence"/>
</dbReference>
<protein>
    <submittedName>
        <fullName evidence="3">Nitroreductase family deazaflavin-dependent oxidoreductase</fullName>
    </submittedName>
</protein>
<dbReference type="InterPro" id="IPR012349">
    <property type="entry name" value="Split_barrel_FMN-bd"/>
</dbReference>
<dbReference type="GO" id="GO:0005886">
    <property type="term" value="C:plasma membrane"/>
    <property type="evidence" value="ECO:0007669"/>
    <property type="project" value="TreeGrafter"/>
</dbReference>
<evidence type="ECO:0000256" key="2">
    <source>
        <dbReference type="ARBA" id="ARBA00049106"/>
    </source>
</evidence>
<dbReference type="GO" id="GO:0016491">
    <property type="term" value="F:oxidoreductase activity"/>
    <property type="evidence" value="ECO:0007669"/>
    <property type="project" value="InterPro"/>
</dbReference>
<name>A0A5N0DZH2_9NOCA</name>
<dbReference type="PANTHER" id="PTHR39428:SF1">
    <property type="entry name" value="F420H(2)-DEPENDENT QUINONE REDUCTASE RV1261C"/>
    <property type="match status" value="1"/>
</dbReference>
<dbReference type="PANTHER" id="PTHR39428">
    <property type="entry name" value="F420H(2)-DEPENDENT QUINONE REDUCTASE RV1261C"/>
    <property type="match status" value="1"/>
</dbReference>
<dbReference type="InterPro" id="IPR004378">
    <property type="entry name" value="F420H2_quin_Rdtase"/>
</dbReference>
<organism evidence="3 4">
    <name type="scientific">Nocardia colli</name>
    <dbReference type="NCBI Taxonomy" id="2545717"/>
    <lineage>
        <taxon>Bacteria</taxon>
        <taxon>Bacillati</taxon>
        <taxon>Actinomycetota</taxon>
        <taxon>Actinomycetes</taxon>
        <taxon>Mycobacteriales</taxon>
        <taxon>Nocardiaceae</taxon>
        <taxon>Nocardia</taxon>
    </lineage>
</organism>
<comment type="catalytic activity">
    <reaction evidence="2">
        <text>oxidized coenzyme F420-(gamma-L-Glu)(n) + a quinol + H(+) = reduced coenzyme F420-(gamma-L-Glu)(n) + a quinone</text>
        <dbReference type="Rhea" id="RHEA:39663"/>
        <dbReference type="Rhea" id="RHEA-COMP:12939"/>
        <dbReference type="Rhea" id="RHEA-COMP:14378"/>
        <dbReference type="ChEBI" id="CHEBI:15378"/>
        <dbReference type="ChEBI" id="CHEBI:24646"/>
        <dbReference type="ChEBI" id="CHEBI:132124"/>
        <dbReference type="ChEBI" id="CHEBI:133980"/>
        <dbReference type="ChEBI" id="CHEBI:139511"/>
    </reaction>
</comment>
<keyword evidence="4" id="KW-1185">Reference proteome</keyword>
<dbReference type="GO" id="GO:0070967">
    <property type="term" value="F:coenzyme F420 binding"/>
    <property type="evidence" value="ECO:0007669"/>
    <property type="project" value="TreeGrafter"/>
</dbReference>
<dbReference type="Pfam" id="PF04075">
    <property type="entry name" value="F420H2_quin_red"/>
    <property type="match status" value="1"/>
</dbReference>
<dbReference type="OrthoDB" id="8225825at2"/>
<dbReference type="NCBIfam" id="TIGR00026">
    <property type="entry name" value="hi_GC_TIGR00026"/>
    <property type="match status" value="1"/>
</dbReference>
<dbReference type="RefSeq" id="WP_150407256.1">
    <property type="nucleotide sequence ID" value="NZ_VXLC01000029.1"/>
</dbReference>
<evidence type="ECO:0000256" key="1">
    <source>
        <dbReference type="ARBA" id="ARBA00008710"/>
    </source>
</evidence>
<proteinExistence type="inferred from homology"/>
<comment type="similarity">
    <text evidence="1">Belongs to the F420H(2)-dependent quinone reductase family.</text>
</comment>
<sequence length="141" mass="15415">MSIQSQLERIFVGLNASLYRVSGGKLGGKMGQAPILLLNTVGRKSGQRRTSPLLYRQDGDRYLVAGSHRGAATHPGWVLNLRANPEAEVEIGKKTIPVTATEIPAAERDAAWAELDAMYAGYADYRTKTDRTIPIFALTTR</sequence>
<dbReference type="AlphaFoldDB" id="A0A5N0DZH2"/>
<dbReference type="Gene3D" id="2.30.110.10">
    <property type="entry name" value="Electron Transport, Fmn-binding Protein, Chain A"/>
    <property type="match status" value="1"/>
</dbReference>
<reference evidence="3 4" key="1">
    <citation type="submission" date="2019-09" db="EMBL/GenBank/DDBJ databases">
        <authorList>
            <person name="Wang X."/>
        </authorList>
    </citation>
    <scope>NUCLEOTIDE SEQUENCE [LARGE SCALE GENOMIC DNA]</scope>
    <source>
        <strain evidence="3 4">CICC 11023</strain>
    </source>
</reference>
<dbReference type="SUPFAM" id="SSF50475">
    <property type="entry name" value="FMN-binding split barrel"/>
    <property type="match status" value="1"/>
</dbReference>
<gene>
    <name evidence="3" type="ORF">F3087_39385</name>
</gene>
<evidence type="ECO:0000313" key="4">
    <source>
        <dbReference type="Proteomes" id="UP000323876"/>
    </source>
</evidence>
<evidence type="ECO:0000313" key="3">
    <source>
        <dbReference type="EMBL" id="KAA8882116.1"/>
    </source>
</evidence>
<comment type="caution">
    <text evidence="3">The sequence shown here is derived from an EMBL/GenBank/DDBJ whole genome shotgun (WGS) entry which is preliminary data.</text>
</comment>